<evidence type="ECO:0000313" key="2">
    <source>
        <dbReference type="Proteomes" id="UP001254759"/>
    </source>
</evidence>
<dbReference type="EMBL" id="JAVDTT010000001">
    <property type="protein sequence ID" value="MDR6840265.1"/>
    <property type="molecule type" value="Genomic_DNA"/>
</dbReference>
<gene>
    <name evidence="1" type="ORF">J2W94_000529</name>
</gene>
<organism evidence="1 2">
    <name type="scientific">Pseudoxanthomonas sacheonensis</name>
    <dbReference type="NCBI Taxonomy" id="443615"/>
    <lineage>
        <taxon>Bacteria</taxon>
        <taxon>Pseudomonadati</taxon>
        <taxon>Pseudomonadota</taxon>
        <taxon>Gammaproteobacteria</taxon>
        <taxon>Lysobacterales</taxon>
        <taxon>Lysobacteraceae</taxon>
        <taxon>Pseudoxanthomonas</taxon>
    </lineage>
</organism>
<proteinExistence type="predicted"/>
<comment type="caution">
    <text evidence="1">The sequence shown here is derived from an EMBL/GenBank/DDBJ whole genome shotgun (WGS) entry which is preliminary data.</text>
</comment>
<accession>A0ABU1RNC9</accession>
<sequence>MVYKTRSELDALVAALEAEVPMLIAGAEPLARQNIWASHAEIILAEAHAEDFDYVFDRLESMLRKYDIFDGPAGA</sequence>
<name>A0ABU1RNC9_9GAMM</name>
<dbReference type="RefSeq" id="WP_310090091.1">
    <property type="nucleotide sequence ID" value="NZ_JAVDTT010000001.1"/>
</dbReference>
<reference evidence="1 2" key="1">
    <citation type="submission" date="2023-07" db="EMBL/GenBank/DDBJ databases">
        <title>Sorghum-associated microbial communities from plants grown in Nebraska, USA.</title>
        <authorList>
            <person name="Schachtman D."/>
        </authorList>
    </citation>
    <scope>NUCLEOTIDE SEQUENCE [LARGE SCALE GENOMIC DNA]</scope>
    <source>
        <strain evidence="1 2">BE107</strain>
    </source>
</reference>
<keyword evidence="2" id="KW-1185">Reference proteome</keyword>
<dbReference type="Proteomes" id="UP001254759">
    <property type="component" value="Unassembled WGS sequence"/>
</dbReference>
<evidence type="ECO:0000313" key="1">
    <source>
        <dbReference type="EMBL" id="MDR6840265.1"/>
    </source>
</evidence>
<protein>
    <submittedName>
        <fullName evidence="1">Uncharacterized protein</fullName>
    </submittedName>
</protein>